<organism evidence="1 2">
    <name type="scientific">Cichorium intybus</name>
    <name type="common">Chicory</name>
    <dbReference type="NCBI Taxonomy" id="13427"/>
    <lineage>
        <taxon>Eukaryota</taxon>
        <taxon>Viridiplantae</taxon>
        <taxon>Streptophyta</taxon>
        <taxon>Embryophyta</taxon>
        <taxon>Tracheophyta</taxon>
        <taxon>Spermatophyta</taxon>
        <taxon>Magnoliopsida</taxon>
        <taxon>eudicotyledons</taxon>
        <taxon>Gunneridae</taxon>
        <taxon>Pentapetalae</taxon>
        <taxon>asterids</taxon>
        <taxon>campanulids</taxon>
        <taxon>Asterales</taxon>
        <taxon>Asteraceae</taxon>
        <taxon>Cichorioideae</taxon>
        <taxon>Cichorieae</taxon>
        <taxon>Cichoriinae</taxon>
        <taxon>Cichorium</taxon>
    </lineage>
</organism>
<reference evidence="2" key="1">
    <citation type="journal article" date="2022" name="Mol. Ecol. Resour.">
        <title>The genomes of chicory, endive, great burdock and yacon provide insights into Asteraceae palaeo-polyploidization history and plant inulin production.</title>
        <authorList>
            <person name="Fan W."/>
            <person name="Wang S."/>
            <person name="Wang H."/>
            <person name="Wang A."/>
            <person name="Jiang F."/>
            <person name="Liu H."/>
            <person name="Zhao H."/>
            <person name="Xu D."/>
            <person name="Zhang Y."/>
        </authorList>
    </citation>
    <scope>NUCLEOTIDE SEQUENCE [LARGE SCALE GENOMIC DNA]</scope>
    <source>
        <strain evidence="2">cv. Punajuju</strain>
    </source>
</reference>
<reference evidence="1 2" key="2">
    <citation type="journal article" date="2022" name="Mol. Ecol. Resour.">
        <title>The genomes of chicory, endive, great burdock and yacon provide insights into Asteraceae paleo-polyploidization history and plant inulin production.</title>
        <authorList>
            <person name="Fan W."/>
            <person name="Wang S."/>
            <person name="Wang H."/>
            <person name="Wang A."/>
            <person name="Jiang F."/>
            <person name="Liu H."/>
            <person name="Zhao H."/>
            <person name="Xu D."/>
            <person name="Zhang Y."/>
        </authorList>
    </citation>
    <scope>NUCLEOTIDE SEQUENCE [LARGE SCALE GENOMIC DNA]</scope>
    <source>
        <strain evidence="2">cv. Punajuju</strain>
        <tissue evidence="1">Leaves</tissue>
    </source>
</reference>
<evidence type="ECO:0000313" key="2">
    <source>
        <dbReference type="Proteomes" id="UP001055811"/>
    </source>
</evidence>
<comment type="caution">
    <text evidence="1">The sequence shown here is derived from an EMBL/GenBank/DDBJ whole genome shotgun (WGS) entry which is preliminary data.</text>
</comment>
<accession>A0ACB9GG73</accession>
<keyword evidence="2" id="KW-1185">Reference proteome</keyword>
<evidence type="ECO:0000313" key="1">
    <source>
        <dbReference type="EMBL" id="KAI3782080.1"/>
    </source>
</evidence>
<dbReference type="Proteomes" id="UP001055811">
    <property type="component" value="Linkage Group LG02"/>
</dbReference>
<dbReference type="EMBL" id="CM042010">
    <property type="protein sequence ID" value="KAI3782080.1"/>
    <property type="molecule type" value="Genomic_DNA"/>
</dbReference>
<sequence length="77" mass="8916">MFASTASSQTDPLYIPNTPLSFFNIFSLFSFSPIRFSSSFLNLFPKLNITLQVIRSRSRNVRAVTDIHQRRFNPLDM</sequence>
<protein>
    <submittedName>
        <fullName evidence="1">Uncharacterized protein</fullName>
    </submittedName>
</protein>
<name>A0ACB9GG73_CICIN</name>
<proteinExistence type="predicted"/>
<gene>
    <name evidence="1" type="ORF">L2E82_12112</name>
</gene>